<dbReference type="PANTHER" id="PTHR35580:SF1">
    <property type="entry name" value="PHYTASE-LIKE DOMAIN-CONTAINING PROTEIN"/>
    <property type="match status" value="1"/>
</dbReference>
<sequence>MKKTILYYLLPYVFYLMPFLGCAQSFQWIKDGGSAENLGSNDYEQVYSIATDSQKNVYVLSKVGMSNLNVDGNPKTNYDNPSSFPTDIVLASFSCDGTYRWSKIIGGSGTENISSVQVDSQDNVYVAGRIASCDNGSVSQPYPGRIENDYTFSNASNACSLIFLAKFDINGVFQYIKRPQLPTTSSNAITYTASFNFQIQDDILYWFVWLPPGTYADGAFTNSTSETHAPYVLKYNLDGSFIEATQLGNIQGIFSIIVNYYRNPNNGFYYMTFAKTSSTTFTINGQPVVNAAALVCYDNNGNLLWKRENTQAMAGSLVIYSLDFDPQNNIYIGGKIAGAAIDSFMGFTASFSSPAFVMKLDATADNLLWASHHSTVATSGYGALVYNGNEIAFTGWCAGTNFTWGTQSIYVTATNEGQDVLLARFDSTTGSCLSLHNITSTVGSTDRGTAITVDASGDYLVGGGFAALIYDTNGNSVTNEGGTTDFFIAKFATEPCSPLSNETFETNTIKVYPNPARNVLTVAINENANYELYTITGQLVKQGKLTTIDNTIAVQDLSKGYYLLRIGNENGNWQSIKVLKE</sequence>
<dbReference type="AlphaFoldDB" id="A0A365NYK8"/>
<protein>
    <recommendedName>
        <fullName evidence="3">Secretion system C-terminal sorting domain-containing protein</fullName>
    </recommendedName>
</protein>
<evidence type="ECO:0000259" key="3">
    <source>
        <dbReference type="Pfam" id="PF18962"/>
    </source>
</evidence>
<comment type="caution">
    <text evidence="4">The sequence shown here is derived from an EMBL/GenBank/DDBJ whole genome shotgun (WGS) entry which is preliminary data.</text>
</comment>
<dbReference type="NCBIfam" id="TIGR04183">
    <property type="entry name" value="Por_Secre_tail"/>
    <property type="match status" value="1"/>
</dbReference>
<dbReference type="Proteomes" id="UP000253319">
    <property type="component" value="Unassembled WGS sequence"/>
</dbReference>
<feature type="transmembrane region" description="Helical" evidence="2">
    <location>
        <begin position="7"/>
        <end position="29"/>
    </location>
</feature>
<reference evidence="4 5" key="1">
    <citation type="submission" date="2018-06" db="EMBL/GenBank/DDBJ databases">
        <title>Flavobacterium tibetense sp. nov., isolated from a wetland YonghuCo on Tibetan Plateau.</title>
        <authorList>
            <person name="Xing P."/>
            <person name="Phurbu D."/>
            <person name="Lu H."/>
        </authorList>
    </citation>
    <scope>NUCLEOTIDE SEQUENCE [LARGE SCALE GENOMIC DNA]</scope>
    <source>
        <strain evidence="4 5">YH5</strain>
    </source>
</reference>
<gene>
    <name evidence="4" type="ORF">DPN68_12930</name>
</gene>
<feature type="domain" description="Secretion system C-terminal sorting" evidence="3">
    <location>
        <begin position="511"/>
        <end position="573"/>
    </location>
</feature>
<dbReference type="RefSeq" id="WP_113990039.1">
    <property type="nucleotide sequence ID" value="NZ_QLST01000035.1"/>
</dbReference>
<keyword evidence="2" id="KW-0812">Transmembrane</keyword>
<proteinExistence type="predicted"/>
<dbReference type="OrthoDB" id="5381604at2"/>
<accession>A0A365NYK8</accession>
<dbReference type="EMBL" id="QLST01000035">
    <property type="protein sequence ID" value="RBA26870.1"/>
    <property type="molecule type" value="Genomic_DNA"/>
</dbReference>
<organism evidence="4 5">
    <name type="scientific">Flavobacterium tibetense</name>
    <dbReference type="NCBI Taxonomy" id="2233533"/>
    <lineage>
        <taxon>Bacteria</taxon>
        <taxon>Pseudomonadati</taxon>
        <taxon>Bacteroidota</taxon>
        <taxon>Flavobacteriia</taxon>
        <taxon>Flavobacteriales</taxon>
        <taxon>Flavobacteriaceae</taxon>
        <taxon>Flavobacterium</taxon>
    </lineage>
</organism>
<dbReference type="Pfam" id="PF18962">
    <property type="entry name" value="Por_Secre_tail"/>
    <property type="match status" value="1"/>
</dbReference>
<dbReference type="PANTHER" id="PTHR35580">
    <property type="entry name" value="CELL SURFACE GLYCOPROTEIN (S-LAYER PROTEIN)-LIKE PROTEIN"/>
    <property type="match status" value="1"/>
</dbReference>
<evidence type="ECO:0000256" key="2">
    <source>
        <dbReference type="SAM" id="Phobius"/>
    </source>
</evidence>
<dbReference type="InterPro" id="IPR026444">
    <property type="entry name" value="Secre_tail"/>
</dbReference>
<evidence type="ECO:0000256" key="1">
    <source>
        <dbReference type="ARBA" id="ARBA00022729"/>
    </source>
</evidence>
<keyword evidence="1" id="KW-0732">Signal</keyword>
<keyword evidence="2" id="KW-0472">Membrane</keyword>
<evidence type="ECO:0000313" key="5">
    <source>
        <dbReference type="Proteomes" id="UP000253319"/>
    </source>
</evidence>
<dbReference type="SUPFAM" id="SSF101898">
    <property type="entry name" value="NHL repeat"/>
    <property type="match status" value="1"/>
</dbReference>
<keyword evidence="5" id="KW-1185">Reference proteome</keyword>
<name>A0A365NYK8_9FLAO</name>
<dbReference type="InterPro" id="IPR052918">
    <property type="entry name" value="Motility_Chemotaxis_Reg"/>
</dbReference>
<evidence type="ECO:0000313" key="4">
    <source>
        <dbReference type="EMBL" id="RBA26870.1"/>
    </source>
</evidence>
<keyword evidence="2" id="KW-1133">Transmembrane helix</keyword>